<dbReference type="Proteomes" id="UP000801428">
    <property type="component" value="Unassembled WGS sequence"/>
</dbReference>
<dbReference type="SUPFAM" id="SSF48452">
    <property type="entry name" value="TPR-like"/>
    <property type="match status" value="1"/>
</dbReference>
<dbReference type="Gene3D" id="1.20.58.320">
    <property type="entry name" value="TPR-like"/>
    <property type="match status" value="1"/>
</dbReference>
<dbReference type="InterPro" id="IPR011990">
    <property type="entry name" value="TPR-like_helical_dom_sf"/>
</dbReference>
<evidence type="ECO:0000256" key="1">
    <source>
        <dbReference type="SAM" id="MobiDB-lite"/>
    </source>
</evidence>
<proteinExistence type="predicted"/>
<dbReference type="EMBL" id="SWKU01000012">
    <property type="protein sequence ID" value="KAF3001913.1"/>
    <property type="molecule type" value="Genomic_DNA"/>
</dbReference>
<dbReference type="Pfam" id="PF06041">
    <property type="entry name" value="DUF924"/>
    <property type="match status" value="1"/>
</dbReference>
<organism evidence="2 3">
    <name type="scientific">Curvularia kusanoi</name>
    <name type="common">Cochliobolus kusanoi</name>
    <dbReference type="NCBI Taxonomy" id="90978"/>
    <lineage>
        <taxon>Eukaryota</taxon>
        <taxon>Fungi</taxon>
        <taxon>Dikarya</taxon>
        <taxon>Ascomycota</taxon>
        <taxon>Pezizomycotina</taxon>
        <taxon>Dothideomycetes</taxon>
        <taxon>Pleosporomycetidae</taxon>
        <taxon>Pleosporales</taxon>
        <taxon>Pleosporineae</taxon>
        <taxon>Pleosporaceae</taxon>
        <taxon>Curvularia</taxon>
    </lineage>
</organism>
<keyword evidence="3" id="KW-1185">Reference proteome</keyword>
<dbReference type="AlphaFoldDB" id="A0A9P4WAF6"/>
<evidence type="ECO:0000313" key="3">
    <source>
        <dbReference type="Proteomes" id="UP000801428"/>
    </source>
</evidence>
<feature type="region of interest" description="Disordered" evidence="1">
    <location>
        <begin position="41"/>
        <end position="60"/>
    </location>
</feature>
<feature type="region of interest" description="Disordered" evidence="1">
    <location>
        <begin position="17"/>
        <end position="36"/>
    </location>
</feature>
<dbReference type="Gene3D" id="1.25.40.10">
    <property type="entry name" value="Tetratricopeptide repeat domain"/>
    <property type="match status" value="1"/>
</dbReference>
<evidence type="ECO:0008006" key="4">
    <source>
        <dbReference type="Google" id="ProtNLM"/>
    </source>
</evidence>
<dbReference type="InterPro" id="IPR010323">
    <property type="entry name" value="DUF924"/>
</dbReference>
<evidence type="ECO:0000313" key="2">
    <source>
        <dbReference type="EMBL" id="KAF3001913.1"/>
    </source>
</evidence>
<gene>
    <name evidence="2" type="ORF">E8E13_006508</name>
</gene>
<sequence length="317" mass="35807">MKTSSVLFVRQAMAIKDKTQDDAEQSPEAVKRELRDYTSPRYSRNRLLPSRGLSSQTNDAYPPSFSPGNALLCAVYNLNKYPTGEEVNMDAVKRWFMGTPEERLALDKTCSDNFLHALDTIGPTKFSTPTADPFLDQLNEIAQSDAKGDGAQAASAALSIAILLDQMPRNIFRSNEGLVKVYTHYDKISQAFIRTLFSDKSPIPRPDQHPLWRNSTGHRMWFYMPLCHSEDVEDHKQMDGLLLDLQRDLDSQPGCAGSKKLLRDQFKAEKEHREIIDRFGRYPHRNGALGRDSTEEEVKFMSDGGATFGVAQKKDEL</sequence>
<reference evidence="2" key="1">
    <citation type="submission" date="2019-04" db="EMBL/GenBank/DDBJ databases">
        <title>Sequencing of skin fungus with MAO and IRED activity.</title>
        <authorList>
            <person name="Marsaioli A.J."/>
            <person name="Bonatto J.M.C."/>
            <person name="Reis Junior O."/>
        </authorList>
    </citation>
    <scope>NUCLEOTIDE SEQUENCE</scope>
    <source>
        <strain evidence="2">30M1</strain>
    </source>
</reference>
<comment type="caution">
    <text evidence="2">The sequence shown here is derived from an EMBL/GenBank/DDBJ whole genome shotgun (WGS) entry which is preliminary data.</text>
</comment>
<protein>
    <recommendedName>
        <fullName evidence="4">DUF924-domain-containing protein</fullName>
    </recommendedName>
</protein>
<name>A0A9P4WAF6_CURKU</name>
<dbReference type="OrthoDB" id="414698at2759"/>
<accession>A0A9P4WAF6</accession>